<evidence type="ECO:0000256" key="7">
    <source>
        <dbReference type="ARBA" id="ARBA00022989"/>
    </source>
</evidence>
<organism evidence="14">
    <name type="scientific">Oikopleura dioica</name>
    <name type="common">Tunicate</name>
    <dbReference type="NCBI Taxonomy" id="34765"/>
    <lineage>
        <taxon>Eukaryota</taxon>
        <taxon>Metazoa</taxon>
        <taxon>Chordata</taxon>
        <taxon>Tunicata</taxon>
        <taxon>Appendicularia</taxon>
        <taxon>Copelata</taxon>
        <taxon>Oikopleuridae</taxon>
        <taxon>Oikopleura</taxon>
    </lineage>
</organism>
<evidence type="ECO:0000256" key="5">
    <source>
        <dbReference type="ARBA" id="ARBA00022695"/>
    </source>
</evidence>
<evidence type="ECO:0000259" key="13">
    <source>
        <dbReference type="Pfam" id="PF18084"/>
    </source>
</evidence>
<evidence type="ECO:0000256" key="2">
    <source>
        <dbReference type="ARBA" id="ARBA00022676"/>
    </source>
</evidence>
<comment type="subcellular location">
    <subcellularLocation>
        <location evidence="1">Endoplasmic reticulum membrane</location>
        <topology evidence="1">Multi-pass membrane protein</topology>
    </subcellularLocation>
</comment>
<dbReference type="EMBL" id="FN653033">
    <property type="protein sequence ID" value="CBY08875.1"/>
    <property type="molecule type" value="Genomic_DNA"/>
</dbReference>
<dbReference type="GO" id="GO:0005789">
    <property type="term" value="C:endoplasmic reticulum membrane"/>
    <property type="evidence" value="ECO:0007669"/>
    <property type="project" value="UniProtKB-SubCell"/>
</dbReference>
<name>E4XAW6_OIKDI</name>
<feature type="transmembrane region" description="Helical" evidence="11">
    <location>
        <begin position="44"/>
        <end position="64"/>
    </location>
</feature>
<feature type="domain" description="PARP16 N-terminal" evidence="13">
    <location>
        <begin position="386"/>
        <end position="433"/>
    </location>
</feature>
<dbReference type="Pfam" id="PF03062">
    <property type="entry name" value="MBOAT"/>
    <property type="match status" value="1"/>
</dbReference>
<dbReference type="Pfam" id="PF18084">
    <property type="entry name" value="ARTD15_N"/>
    <property type="match status" value="1"/>
</dbReference>
<keyword evidence="9 11" id="KW-0472">Membrane</keyword>
<keyword evidence="7 11" id="KW-1133">Transmembrane helix</keyword>
<sequence>MDIPIRHTMSFISGFLLLVKFHTVALAVFALSFVMFWFNISSAISKKYVVVLLPVSALLGELFIGEAWSGLRGPMLIFLLKFLSVVLTENLKIDLNDMEQVASVMGYYFHPATMLLGPWIPFSLYKKSIESPSFRISSLLLIIPGAIFLILSTCVSSLFEKSTGWIGEANDTISFHCSNYYILYFTQVLVLLGGAQTVTNFCNPIKVVFPFELYEVCRAWNYPVHEFLRKHVFLPIKASTSTFKAIMLTFFVSATLHGLNFPIFATLMILGLGSFSEFEFRRKVGTNFNLPGILPSSIQEKQAAKLAKDPPIKKPNDPENAQASDKTVSKAFIQAFINLSFLLLNYYHLFFVGSVFGSHDLPMIDTLVVFSMKNWTSPLIILMDQEFLWSIFENAAKSGYADKLIRPFPKNYLRSDGIRDFESLSKDIIGRPSYLKQFLSKNLPKISICTKNEFLRKYFSNRKFHRPDLVLSVNDAGGQEDKFFALGSSSSIYAFHGTKSENMFSILQHGLINNLNERAAFGEGTYLSTEIDVALGFAPSQRVRIPLGGKIVTSIRTIALCEVAENVKGVKFQKESSSSSDTPQTYVIVQNDDAVILRHVLVYYDSIGTSSYSVFTSIFWASVFLFIAIISVKWLREAAILKTFFS</sequence>
<dbReference type="PANTHER" id="PTHR21328">
    <property type="entry name" value="POLY ADP-RIBOSE POLYMERASE FAMILY, MEMBER PARP"/>
    <property type="match status" value="1"/>
</dbReference>
<accession>E4XAW6</accession>
<feature type="transmembrane region" description="Helical" evidence="11">
    <location>
        <begin position="245"/>
        <end position="273"/>
    </location>
</feature>
<keyword evidence="3" id="KW-0808">Transferase</keyword>
<evidence type="ECO:0000256" key="9">
    <source>
        <dbReference type="ARBA" id="ARBA00023136"/>
    </source>
</evidence>
<evidence type="ECO:0000256" key="11">
    <source>
        <dbReference type="SAM" id="Phobius"/>
    </source>
</evidence>
<feature type="transmembrane region" description="Helical" evidence="11">
    <location>
        <begin position="335"/>
        <end position="356"/>
    </location>
</feature>
<dbReference type="InterPro" id="IPR051838">
    <property type="entry name" value="ARTD_PARP"/>
</dbReference>
<evidence type="ECO:0000313" key="14">
    <source>
        <dbReference type="EMBL" id="CBY08875.1"/>
    </source>
</evidence>
<reference evidence="14" key="1">
    <citation type="journal article" date="2010" name="Science">
        <title>Plasticity of animal genome architecture unmasked by rapid evolution of a pelagic tunicate.</title>
        <authorList>
            <person name="Denoeud F."/>
            <person name="Henriet S."/>
            <person name="Mungpakdee S."/>
            <person name="Aury J.M."/>
            <person name="Da Silva C."/>
            <person name="Brinkmann H."/>
            <person name="Mikhaleva J."/>
            <person name="Olsen L.C."/>
            <person name="Jubin C."/>
            <person name="Canestro C."/>
            <person name="Bouquet J.M."/>
            <person name="Danks G."/>
            <person name="Poulain J."/>
            <person name="Campsteijn C."/>
            <person name="Adamski M."/>
            <person name="Cross I."/>
            <person name="Yadetie F."/>
            <person name="Muffato M."/>
            <person name="Louis A."/>
            <person name="Butcher S."/>
            <person name="Tsagkogeorga G."/>
            <person name="Konrad A."/>
            <person name="Singh S."/>
            <person name="Jensen M.F."/>
            <person name="Cong E.H."/>
            <person name="Eikeseth-Otteraa H."/>
            <person name="Noel B."/>
            <person name="Anthouard V."/>
            <person name="Porcel B.M."/>
            <person name="Kachouri-Lafond R."/>
            <person name="Nishino A."/>
            <person name="Ugolini M."/>
            <person name="Chourrout P."/>
            <person name="Nishida H."/>
            <person name="Aasland R."/>
            <person name="Huzurbazar S."/>
            <person name="Westhof E."/>
            <person name="Delsuc F."/>
            <person name="Lehrach H."/>
            <person name="Reinhardt R."/>
            <person name="Weissenbach J."/>
            <person name="Roy S.W."/>
            <person name="Artiguenave F."/>
            <person name="Postlethwait J.H."/>
            <person name="Manak J.R."/>
            <person name="Thompson E.M."/>
            <person name="Jaillon O."/>
            <person name="Du Pasquier L."/>
            <person name="Boudinot P."/>
            <person name="Liberles D.A."/>
            <person name="Volff J.N."/>
            <person name="Philippe H."/>
            <person name="Lenhard B."/>
            <person name="Roest Crollius H."/>
            <person name="Wincker P."/>
            <person name="Chourrout D."/>
        </authorList>
    </citation>
    <scope>NUCLEOTIDE SEQUENCE [LARGE SCALE GENOMIC DNA]</scope>
</reference>
<dbReference type="OrthoDB" id="19501at2759"/>
<dbReference type="GO" id="GO:0016779">
    <property type="term" value="F:nucleotidyltransferase activity"/>
    <property type="evidence" value="ECO:0007669"/>
    <property type="project" value="UniProtKB-KW"/>
</dbReference>
<feature type="domain" description="PARP catalytic" evidence="12">
    <location>
        <begin position="489"/>
        <end position="545"/>
    </location>
</feature>
<dbReference type="Proteomes" id="UP000001307">
    <property type="component" value="Unassembled WGS sequence"/>
</dbReference>
<dbReference type="SUPFAM" id="SSF56399">
    <property type="entry name" value="ADP-ribosylation"/>
    <property type="match status" value="1"/>
</dbReference>
<evidence type="ECO:0000313" key="15">
    <source>
        <dbReference type="Proteomes" id="UP000001307"/>
    </source>
</evidence>
<dbReference type="AlphaFoldDB" id="E4XAW6"/>
<evidence type="ECO:0000256" key="3">
    <source>
        <dbReference type="ARBA" id="ARBA00022679"/>
    </source>
</evidence>
<keyword evidence="5" id="KW-0548">Nucleotidyltransferase</keyword>
<protein>
    <recommendedName>
        <fullName evidence="16">PARP catalytic domain-containing protein</fullName>
    </recommendedName>
</protein>
<feature type="transmembrane region" description="Helical" evidence="11">
    <location>
        <begin position="12"/>
        <end position="38"/>
    </location>
</feature>
<evidence type="ECO:0000256" key="10">
    <source>
        <dbReference type="ARBA" id="ARBA00024347"/>
    </source>
</evidence>
<dbReference type="InterPro" id="IPR004299">
    <property type="entry name" value="MBOAT_fam"/>
</dbReference>
<proteinExistence type="inferred from homology"/>
<dbReference type="FunCoup" id="E4XAW6">
    <property type="interactions" value="4"/>
</dbReference>
<evidence type="ECO:0000256" key="4">
    <source>
        <dbReference type="ARBA" id="ARBA00022692"/>
    </source>
</evidence>
<keyword evidence="8" id="KW-0520">NAD</keyword>
<evidence type="ECO:0008006" key="16">
    <source>
        <dbReference type="Google" id="ProtNLM"/>
    </source>
</evidence>
<evidence type="ECO:0000256" key="6">
    <source>
        <dbReference type="ARBA" id="ARBA00022765"/>
    </source>
</evidence>
<feature type="transmembrane region" description="Helical" evidence="11">
    <location>
        <begin position="105"/>
        <end position="125"/>
    </location>
</feature>
<dbReference type="InterPro" id="IPR041400">
    <property type="entry name" value="PARP16_N"/>
</dbReference>
<keyword evidence="2" id="KW-0328">Glycosyltransferase</keyword>
<dbReference type="Gene3D" id="3.90.228.10">
    <property type="match status" value="1"/>
</dbReference>
<dbReference type="Pfam" id="PF00644">
    <property type="entry name" value="PARP"/>
    <property type="match status" value="1"/>
</dbReference>
<dbReference type="InParanoid" id="E4XAW6"/>
<evidence type="ECO:0000256" key="1">
    <source>
        <dbReference type="ARBA" id="ARBA00004477"/>
    </source>
</evidence>
<evidence type="ECO:0000256" key="8">
    <source>
        <dbReference type="ARBA" id="ARBA00023027"/>
    </source>
</evidence>
<keyword evidence="15" id="KW-1185">Reference proteome</keyword>
<feature type="transmembrane region" description="Helical" evidence="11">
    <location>
        <begin position="137"/>
        <end position="159"/>
    </location>
</feature>
<comment type="similarity">
    <text evidence="10">Belongs to the ARTD/PARP family.</text>
</comment>
<keyword evidence="4 11" id="KW-0812">Transmembrane</keyword>
<dbReference type="InterPro" id="IPR012317">
    <property type="entry name" value="Poly(ADP-ribose)pol_cat_dom"/>
</dbReference>
<dbReference type="GO" id="GO:0003950">
    <property type="term" value="F:NAD+ poly-ADP-ribosyltransferase activity"/>
    <property type="evidence" value="ECO:0007669"/>
    <property type="project" value="InterPro"/>
</dbReference>
<evidence type="ECO:0000259" key="12">
    <source>
        <dbReference type="Pfam" id="PF00644"/>
    </source>
</evidence>
<keyword evidence="6" id="KW-0013">ADP-ribosylation</keyword>
<gene>
    <name evidence="14" type="ORF">GSOID_T00005715001</name>
</gene>
<feature type="transmembrane region" description="Helical" evidence="11">
    <location>
        <begin position="612"/>
        <end position="635"/>
    </location>
</feature>